<comment type="caution">
    <text evidence="6">The sequence shown here is derived from an EMBL/GenBank/DDBJ whole genome shotgun (WGS) entry which is preliminary data.</text>
</comment>
<dbReference type="SUPFAM" id="SSF52540">
    <property type="entry name" value="P-loop containing nucleoside triphosphate hydrolases"/>
    <property type="match status" value="1"/>
</dbReference>
<dbReference type="PANTHER" id="PTHR43335">
    <property type="entry name" value="ABC TRANSPORTER, ATP-BINDING PROTEIN"/>
    <property type="match status" value="1"/>
</dbReference>
<dbReference type="eggNOG" id="COG1131">
    <property type="taxonomic scope" value="Bacteria"/>
</dbReference>
<dbReference type="Gene3D" id="3.40.50.300">
    <property type="entry name" value="P-loop containing nucleotide triphosphate hydrolases"/>
    <property type="match status" value="1"/>
</dbReference>
<dbReference type="EMBL" id="AJAS01000014">
    <property type="protein sequence ID" value="EOI00745.1"/>
    <property type="molecule type" value="Genomic_DNA"/>
</dbReference>
<dbReference type="PROSITE" id="PS00211">
    <property type="entry name" value="ABC_TRANSPORTER_1"/>
    <property type="match status" value="1"/>
</dbReference>
<dbReference type="STRING" id="155617.RV09_GL001379"/>
<comment type="similarity">
    <text evidence="1">Belongs to the ABC transporter superfamily.</text>
</comment>
<reference evidence="7 9" key="2">
    <citation type="submission" date="2013-03" db="EMBL/GenBank/DDBJ databases">
        <title>The Genome Sequence of Enterococcus moraviensis BAA-383 (PacBio/Illumina hybrid assembly).</title>
        <authorList>
            <consortium name="The Broad Institute Genomics Platform"/>
            <consortium name="The Broad Institute Genome Sequencing Center for Infectious Disease"/>
            <person name="Earl A."/>
            <person name="Russ C."/>
            <person name="Gilmore M."/>
            <person name="Surin D."/>
            <person name="Walker B."/>
            <person name="Young S."/>
            <person name="Zeng Q."/>
            <person name="Gargeya S."/>
            <person name="Fitzgerald M."/>
            <person name="Haas B."/>
            <person name="Abouelleil A."/>
            <person name="Allen A.W."/>
            <person name="Alvarado L."/>
            <person name="Arachchi H.M."/>
            <person name="Berlin A.M."/>
            <person name="Chapman S.B."/>
            <person name="Gainer-Dewar J."/>
            <person name="Goldberg J."/>
            <person name="Griggs A."/>
            <person name="Gujja S."/>
            <person name="Hansen M."/>
            <person name="Howarth C."/>
            <person name="Imamovic A."/>
            <person name="Ireland A."/>
            <person name="Larimer J."/>
            <person name="McCowan C."/>
            <person name="Murphy C."/>
            <person name="Pearson M."/>
            <person name="Poon T.W."/>
            <person name="Priest M."/>
            <person name="Roberts A."/>
            <person name="Saif S."/>
            <person name="Shea T."/>
            <person name="Sisk P."/>
            <person name="Sykes S."/>
            <person name="Wortman J."/>
            <person name="Nusbaum C."/>
            <person name="Birren B."/>
        </authorList>
    </citation>
    <scope>NUCLEOTIDE SEQUENCE [LARGE SCALE GENOMIC DNA]</scope>
    <source>
        <strain evidence="7 9">ATCC BAA-383</strain>
    </source>
</reference>
<dbReference type="SMART" id="SM00382">
    <property type="entry name" value="AAA"/>
    <property type="match status" value="1"/>
</dbReference>
<dbReference type="GO" id="GO:0005524">
    <property type="term" value="F:ATP binding"/>
    <property type="evidence" value="ECO:0007669"/>
    <property type="project" value="UniProtKB-KW"/>
</dbReference>
<dbReference type="EMBL" id="ASWB01000001">
    <property type="protein sequence ID" value="EOT73026.1"/>
    <property type="molecule type" value="Genomic_DNA"/>
</dbReference>
<dbReference type="InterPro" id="IPR003439">
    <property type="entry name" value="ABC_transporter-like_ATP-bd"/>
</dbReference>
<organism evidence="6 8">
    <name type="scientific">Enterococcus moraviensis ATCC BAA-383</name>
    <dbReference type="NCBI Taxonomy" id="1158609"/>
    <lineage>
        <taxon>Bacteria</taxon>
        <taxon>Bacillati</taxon>
        <taxon>Bacillota</taxon>
        <taxon>Bacilli</taxon>
        <taxon>Lactobacillales</taxon>
        <taxon>Enterococcaceae</taxon>
        <taxon>Enterococcus</taxon>
    </lineage>
</organism>
<keyword evidence="3" id="KW-0547">Nucleotide-binding</keyword>
<protein>
    <recommendedName>
        <fullName evidence="5">ABC transporter domain-containing protein</fullName>
    </recommendedName>
</protein>
<keyword evidence="4" id="KW-0067">ATP-binding</keyword>
<evidence type="ECO:0000259" key="5">
    <source>
        <dbReference type="PROSITE" id="PS50893"/>
    </source>
</evidence>
<keyword evidence="2" id="KW-0813">Transport</keyword>
<dbReference type="Proteomes" id="UP000014157">
    <property type="component" value="Unassembled WGS sequence"/>
</dbReference>
<feature type="domain" description="ABC transporter" evidence="5">
    <location>
        <begin position="5"/>
        <end position="233"/>
    </location>
</feature>
<dbReference type="RefSeq" id="WP_010765227.1">
    <property type="nucleotide sequence ID" value="NZ_ASWB01000001.1"/>
</dbReference>
<evidence type="ECO:0000313" key="8">
    <source>
        <dbReference type="Proteomes" id="UP000013781"/>
    </source>
</evidence>
<dbReference type="PANTHER" id="PTHR43335:SF8">
    <property type="entry name" value="ABC TRANSPORTER, ATP-BINDING PROTEIN"/>
    <property type="match status" value="1"/>
</dbReference>
<dbReference type="PROSITE" id="PS50893">
    <property type="entry name" value="ABC_TRANSPORTER_2"/>
    <property type="match status" value="1"/>
</dbReference>
<sequence length="251" mass="27835">MTNAIVTENVSKTIDQKKIVDDISIQVAQGEILGILGRNGAGKTSLMKLLLNIISPSTGTIQLLDKTVTTQDNSVLGEIGCLIETPVFYNQLSARENLEIHCLYIDEKHCENISETMALVGLGGKENELVSSFSLGMKQRLGIARAIVTKPKILILDEPINGLDPIGMIDVRNILSEMNQTYQTTILISSHIITELSQIASRIIIMEEGKIIRSLDQIELEREERSLEEVFIEIIQNYQNPAKNFVNGESQ</sequence>
<name>R2QW32_9ENTE</name>
<dbReference type="InterPro" id="IPR017871">
    <property type="entry name" value="ABC_transporter-like_CS"/>
</dbReference>
<evidence type="ECO:0000313" key="7">
    <source>
        <dbReference type="EMBL" id="EOT73026.1"/>
    </source>
</evidence>
<dbReference type="InterPro" id="IPR003593">
    <property type="entry name" value="AAA+_ATPase"/>
</dbReference>
<evidence type="ECO:0000313" key="9">
    <source>
        <dbReference type="Proteomes" id="UP000014157"/>
    </source>
</evidence>
<dbReference type="AlphaFoldDB" id="R2QW32"/>
<dbReference type="Proteomes" id="UP000013781">
    <property type="component" value="Unassembled WGS sequence"/>
</dbReference>
<dbReference type="GO" id="GO:0016887">
    <property type="term" value="F:ATP hydrolysis activity"/>
    <property type="evidence" value="ECO:0007669"/>
    <property type="project" value="InterPro"/>
</dbReference>
<evidence type="ECO:0000256" key="2">
    <source>
        <dbReference type="ARBA" id="ARBA00022448"/>
    </source>
</evidence>
<dbReference type="PATRIC" id="fig|1158609.3.peg.1805"/>
<dbReference type="HOGENOM" id="CLU_000604_1_2_9"/>
<reference evidence="6 8" key="1">
    <citation type="submission" date="2013-02" db="EMBL/GenBank/DDBJ databases">
        <title>The Genome Sequence of Enterococcus moraviensis BAA-383.</title>
        <authorList>
            <consortium name="The Broad Institute Genome Sequencing Platform"/>
            <consortium name="The Broad Institute Genome Sequencing Center for Infectious Disease"/>
            <person name="Earl A.M."/>
            <person name="Gilmore M.S."/>
            <person name="Lebreton F."/>
            <person name="Walker B."/>
            <person name="Young S.K."/>
            <person name="Zeng Q."/>
            <person name="Gargeya S."/>
            <person name="Fitzgerald M."/>
            <person name="Haas B."/>
            <person name="Abouelleil A."/>
            <person name="Alvarado L."/>
            <person name="Arachchi H.M."/>
            <person name="Berlin A.M."/>
            <person name="Chapman S.B."/>
            <person name="Dewar J."/>
            <person name="Goldberg J."/>
            <person name="Griggs A."/>
            <person name="Gujja S."/>
            <person name="Hansen M."/>
            <person name="Howarth C."/>
            <person name="Imamovic A."/>
            <person name="Larimer J."/>
            <person name="McCowan C."/>
            <person name="Murphy C."/>
            <person name="Neiman D."/>
            <person name="Pearson M."/>
            <person name="Priest M."/>
            <person name="Roberts A."/>
            <person name="Saif S."/>
            <person name="Shea T."/>
            <person name="Sisk P."/>
            <person name="Sykes S."/>
            <person name="Wortman J."/>
            <person name="Nusbaum C."/>
            <person name="Birren B."/>
        </authorList>
    </citation>
    <scope>NUCLEOTIDE SEQUENCE [LARGE SCALE GENOMIC DNA]</scope>
    <source>
        <strain evidence="6 8">ATCC BAA-383</strain>
    </source>
</reference>
<evidence type="ECO:0000256" key="3">
    <source>
        <dbReference type="ARBA" id="ARBA00022741"/>
    </source>
</evidence>
<gene>
    <name evidence="7" type="ORF">I586_00019</name>
    <name evidence="6" type="ORF">UAY_01848</name>
</gene>
<evidence type="ECO:0000256" key="4">
    <source>
        <dbReference type="ARBA" id="ARBA00022840"/>
    </source>
</evidence>
<accession>R2QW32</accession>
<proteinExistence type="inferred from homology"/>
<keyword evidence="9" id="KW-1185">Reference proteome</keyword>
<dbReference type="InterPro" id="IPR027417">
    <property type="entry name" value="P-loop_NTPase"/>
</dbReference>
<dbReference type="OrthoDB" id="9804819at2"/>
<evidence type="ECO:0000313" key="6">
    <source>
        <dbReference type="EMBL" id="EOI00745.1"/>
    </source>
</evidence>
<evidence type="ECO:0000256" key="1">
    <source>
        <dbReference type="ARBA" id="ARBA00005417"/>
    </source>
</evidence>
<dbReference type="Pfam" id="PF00005">
    <property type="entry name" value="ABC_tran"/>
    <property type="match status" value="1"/>
</dbReference>